<name>A0A0F9U0X4_9ZZZZ</name>
<accession>A0A0F9U0X4</accession>
<gene>
    <name evidence="1" type="ORF">LCGC14_0264320</name>
</gene>
<reference evidence="1" key="1">
    <citation type="journal article" date="2015" name="Nature">
        <title>Complex archaea that bridge the gap between prokaryotes and eukaryotes.</title>
        <authorList>
            <person name="Spang A."/>
            <person name="Saw J.H."/>
            <person name="Jorgensen S.L."/>
            <person name="Zaremba-Niedzwiedzka K."/>
            <person name="Martijn J."/>
            <person name="Lind A.E."/>
            <person name="van Eijk R."/>
            <person name="Schleper C."/>
            <person name="Guy L."/>
            <person name="Ettema T.J."/>
        </authorList>
    </citation>
    <scope>NUCLEOTIDE SEQUENCE</scope>
</reference>
<dbReference type="EMBL" id="LAZR01000143">
    <property type="protein sequence ID" value="KKN86870.1"/>
    <property type="molecule type" value="Genomic_DNA"/>
</dbReference>
<proteinExistence type="predicted"/>
<sequence>MEMKTPNTECEFKTDEHLLKIRRGNSEFDYSWELYSSDVVFDNGARVSGEHFVGGGSPSFDGCIKVAEDWGFGISFHTPVMRHGLPGPRNVTGSGE</sequence>
<evidence type="ECO:0000313" key="1">
    <source>
        <dbReference type="EMBL" id="KKN86870.1"/>
    </source>
</evidence>
<protein>
    <submittedName>
        <fullName evidence="1">Uncharacterized protein</fullName>
    </submittedName>
</protein>
<organism evidence="1">
    <name type="scientific">marine sediment metagenome</name>
    <dbReference type="NCBI Taxonomy" id="412755"/>
    <lineage>
        <taxon>unclassified sequences</taxon>
        <taxon>metagenomes</taxon>
        <taxon>ecological metagenomes</taxon>
    </lineage>
</organism>
<comment type="caution">
    <text evidence="1">The sequence shown here is derived from an EMBL/GenBank/DDBJ whole genome shotgun (WGS) entry which is preliminary data.</text>
</comment>
<dbReference type="AlphaFoldDB" id="A0A0F9U0X4"/>